<evidence type="ECO:0000313" key="2">
    <source>
        <dbReference type="WBParaSite" id="ES5_v2.g29596.t1"/>
    </source>
</evidence>
<sequence length="164" mass="18408">MGKKLLESLKEHKDANQGKDDFMKANYELIDRYTKGRHLGDIKRVGILQRLKKNEVAGPSGHNSNLRLSGTSIHAKDVKTSETANSEIVDEEEEVVAPGNLPYGFVECYGEGCLSGNEFINGKLNTEDGSFFKISEKEYNDLPAVYTWFCPDHREKPDETSVTH</sequence>
<evidence type="ECO:0000313" key="1">
    <source>
        <dbReference type="Proteomes" id="UP000887579"/>
    </source>
</evidence>
<proteinExistence type="predicted"/>
<dbReference type="WBParaSite" id="ES5_v2.g29596.t1">
    <property type="protein sequence ID" value="ES5_v2.g29596.t1"/>
    <property type="gene ID" value="ES5_v2.g29596"/>
</dbReference>
<dbReference type="Proteomes" id="UP000887579">
    <property type="component" value="Unplaced"/>
</dbReference>
<reference evidence="2" key="1">
    <citation type="submission" date="2022-11" db="UniProtKB">
        <authorList>
            <consortium name="WormBaseParasite"/>
        </authorList>
    </citation>
    <scope>IDENTIFICATION</scope>
</reference>
<protein>
    <submittedName>
        <fullName evidence="2">Uncharacterized protein</fullName>
    </submittedName>
</protein>
<name>A0AC34GIR8_9BILA</name>
<accession>A0AC34GIR8</accession>
<organism evidence="1 2">
    <name type="scientific">Panagrolaimus sp. ES5</name>
    <dbReference type="NCBI Taxonomy" id="591445"/>
    <lineage>
        <taxon>Eukaryota</taxon>
        <taxon>Metazoa</taxon>
        <taxon>Ecdysozoa</taxon>
        <taxon>Nematoda</taxon>
        <taxon>Chromadorea</taxon>
        <taxon>Rhabditida</taxon>
        <taxon>Tylenchina</taxon>
        <taxon>Panagrolaimomorpha</taxon>
        <taxon>Panagrolaimoidea</taxon>
        <taxon>Panagrolaimidae</taxon>
        <taxon>Panagrolaimus</taxon>
    </lineage>
</organism>